<dbReference type="EMBL" id="JACHMH010000001">
    <property type="protein sequence ID" value="MBB4674451.1"/>
    <property type="molecule type" value="Genomic_DNA"/>
</dbReference>
<comment type="caution">
    <text evidence="3">The sequence shown here is derived from an EMBL/GenBank/DDBJ whole genome shotgun (WGS) entry which is preliminary data.</text>
</comment>
<protein>
    <submittedName>
        <fullName evidence="3">O-succinylbenzoic acid--CoA ligase</fullName>
        <ecNumber evidence="3">6.2.1.26</ecNumber>
    </submittedName>
</protein>
<dbReference type="InterPro" id="IPR025110">
    <property type="entry name" value="AMP-bd_C"/>
</dbReference>
<dbReference type="Pfam" id="PF13193">
    <property type="entry name" value="AMP-binding_C"/>
    <property type="match status" value="1"/>
</dbReference>
<gene>
    <name evidence="3" type="ORF">HNR67_000569</name>
</gene>
<dbReference type="Pfam" id="PF00501">
    <property type="entry name" value="AMP-binding"/>
    <property type="match status" value="1"/>
</dbReference>
<dbReference type="PANTHER" id="PTHR43767:SF1">
    <property type="entry name" value="NONRIBOSOMAL PEPTIDE SYNTHASE PES1 (EUROFUNG)-RELATED"/>
    <property type="match status" value="1"/>
</dbReference>
<dbReference type="SUPFAM" id="SSF56801">
    <property type="entry name" value="Acetyl-CoA synthetase-like"/>
    <property type="match status" value="1"/>
</dbReference>
<keyword evidence="3" id="KW-0436">Ligase</keyword>
<evidence type="ECO:0000313" key="4">
    <source>
        <dbReference type="Proteomes" id="UP000533598"/>
    </source>
</evidence>
<dbReference type="InterPro" id="IPR020845">
    <property type="entry name" value="AMP-binding_CS"/>
</dbReference>
<keyword evidence="4" id="KW-1185">Reference proteome</keyword>
<feature type="domain" description="AMP-dependent synthetase/ligase" evidence="1">
    <location>
        <begin position="52"/>
        <end position="223"/>
    </location>
</feature>
<dbReference type="Gene3D" id="3.40.50.12780">
    <property type="entry name" value="N-terminal domain of ligase-like"/>
    <property type="match status" value="1"/>
</dbReference>
<name>A0A7W7FQ22_9PSEU</name>
<dbReference type="RefSeq" id="WP_185000577.1">
    <property type="nucleotide sequence ID" value="NZ_BAAAUI010000003.1"/>
</dbReference>
<reference evidence="3 4" key="1">
    <citation type="submission" date="2020-08" db="EMBL/GenBank/DDBJ databases">
        <title>Sequencing the genomes of 1000 actinobacteria strains.</title>
        <authorList>
            <person name="Klenk H.-P."/>
        </authorList>
    </citation>
    <scope>NUCLEOTIDE SEQUENCE [LARGE SCALE GENOMIC DNA]</scope>
    <source>
        <strain evidence="3 4">DSM 44230</strain>
    </source>
</reference>
<dbReference type="InterPro" id="IPR045851">
    <property type="entry name" value="AMP-bd_C_sf"/>
</dbReference>
<sequence>MRPRPILTLTCDNSAGCARDAHHALRAALEGGPALLPLAPGLAGERVAAALRPEQGEQDLDVALIVPTSGSTGTPKGVLLTEAALRASAAATHERLGGPGRWLLALPVHHIAGLQVLTRSLLAGFDPCVLDSAEGFRPDAFAAAAGPALAAGRAYTALVPTQLSRLIAEGGAGLAALRGFAAVIVGGAATPPALLRAARAAGVAVTTTYGMSETAGGCVYDGRPLTGARVRLGQGNAVELGGPMLARGYRLAPEVTAAAFADGWFRTGDLGRFAADGRLEILGRADDVIITGGEKVPPALVERALTDCPGVREACVVGVPDPEWGQAVAAVVVPAEWGEPPSADQLRAAVREVAGRACTPRRVLFLPELPLRGPGKVDRRAVSELLGEDD</sequence>
<dbReference type="PANTHER" id="PTHR43767">
    <property type="entry name" value="LONG-CHAIN-FATTY-ACID--COA LIGASE"/>
    <property type="match status" value="1"/>
</dbReference>
<evidence type="ECO:0000313" key="3">
    <source>
        <dbReference type="EMBL" id="MBB4674451.1"/>
    </source>
</evidence>
<dbReference type="AlphaFoldDB" id="A0A7W7FQ22"/>
<dbReference type="GO" id="GO:0008756">
    <property type="term" value="F:o-succinylbenzoate-CoA ligase activity"/>
    <property type="evidence" value="ECO:0007669"/>
    <property type="project" value="UniProtKB-EC"/>
</dbReference>
<evidence type="ECO:0000259" key="2">
    <source>
        <dbReference type="Pfam" id="PF13193"/>
    </source>
</evidence>
<evidence type="ECO:0000259" key="1">
    <source>
        <dbReference type="Pfam" id="PF00501"/>
    </source>
</evidence>
<dbReference type="NCBIfam" id="NF005877">
    <property type="entry name" value="PRK07824.1"/>
    <property type="match status" value="1"/>
</dbReference>
<organism evidence="3 4">
    <name type="scientific">Crossiella cryophila</name>
    <dbReference type="NCBI Taxonomy" id="43355"/>
    <lineage>
        <taxon>Bacteria</taxon>
        <taxon>Bacillati</taxon>
        <taxon>Actinomycetota</taxon>
        <taxon>Actinomycetes</taxon>
        <taxon>Pseudonocardiales</taxon>
        <taxon>Pseudonocardiaceae</taxon>
        <taxon>Crossiella</taxon>
    </lineage>
</organism>
<accession>A0A7W7FQ22</accession>
<dbReference type="EC" id="6.2.1.26" evidence="3"/>
<dbReference type="Proteomes" id="UP000533598">
    <property type="component" value="Unassembled WGS sequence"/>
</dbReference>
<dbReference type="InterPro" id="IPR042099">
    <property type="entry name" value="ANL_N_sf"/>
</dbReference>
<dbReference type="Gene3D" id="3.30.300.30">
    <property type="match status" value="1"/>
</dbReference>
<feature type="domain" description="AMP-binding enzyme C-terminal" evidence="2">
    <location>
        <begin position="301"/>
        <end position="376"/>
    </location>
</feature>
<dbReference type="InterPro" id="IPR000873">
    <property type="entry name" value="AMP-dep_synth/lig_dom"/>
</dbReference>
<dbReference type="PROSITE" id="PS00455">
    <property type="entry name" value="AMP_BINDING"/>
    <property type="match status" value="1"/>
</dbReference>
<proteinExistence type="predicted"/>
<dbReference type="InterPro" id="IPR050237">
    <property type="entry name" value="ATP-dep_AMP-bd_enzyme"/>
</dbReference>